<organism evidence="1 2">
    <name type="scientific">Chromobacterium amazonense</name>
    <dbReference type="NCBI Taxonomy" id="1382803"/>
    <lineage>
        <taxon>Bacteria</taxon>
        <taxon>Pseudomonadati</taxon>
        <taxon>Pseudomonadota</taxon>
        <taxon>Betaproteobacteria</taxon>
        <taxon>Neisseriales</taxon>
        <taxon>Chromobacteriaceae</taxon>
        <taxon>Chromobacterium</taxon>
    </lineage>
</organism>
<dbReference type="RefSeq" id="WP_101706703.1">
    <property type="nucleotide sequence ID" value="NZ_MTBD01000006.1"/>
</dbReference>
<accession>A0A2S9X8B5</accession>
<dbReference type="AlphaFoldDB" id="A0A2S9X8B5"/>
<comment type="caution">
    <text evidence="1">The sequence shown here is derived from an EMBL/GenBank/DDBJ whole genome shotgun (WGS) entry which is preliminary data.</text>
</comment>
<dbReference type="Proteomes" id="UP000239469">
    <property type="component" value="Unassembled WGS sequence"/>
</dbReference>
<gene>
    <name evidence="1" type="ORF">BUE93_03450</name>
</gene>
<reference evidence="1 2" key="1">
    <citation type="submission" date="2017-01" db="EMBL/GenBank/DDBJ databases">
        <title>New insights into the genetic diversity of Chromobacterium isolated from tropical freshwater lake.</title>
        <authorList>
            <person name="Santos A.B."/>
            <person name="Nascimento A.M."/>
            <person name="Da Silva P.C."/>
        </authorList>
    </citation>
    <scope>NUCLEOTIDE SEQUENCE [LARGE SCALE GENOMIC DNA]</scope>
    <source>
        <strain evidence="1 2">56AF</strain>
    </source>
</reference>
<dbReference type="EMBL" id="MTBD01000006">
    <property type="protein sequence ID" value="PRP71962.1"/>
    <property type="molecule type" value="Genomic_DNA"/>
</dbReference>
<sequence length="107" mass="11297">MYHNTLCLPFSSALPGAVAAYHDGRDYALELLAYVATVQGMQGYSAEQQSNMARAALCGFLAPLLPVIADSLALFARDHQPGLLAELVADLAEGAPLALDMAQVGEY</sequence>
<protein>
    <submittedName>
        <fullName evidence="1">Uncharacterized protein</fullName>
    </submittedName>
</protein>
<name>A0A2S9X8B5_9NEIS</name>
<proteinExistence type="predicted"/>
<evidence type="ECO:0000313" key="1">
    <source>
        <dbReference type="EMBL" id="PRP71962.1"/>
    </source>
</evidence>
<dbReference type="OrthoDB" id="8593017at2"/>
<evidence type="ECO:0000313" key="2">
    <source>
        <dbReference type="Proteomes" id="UP000239469"/>
    </source>
</evidence>